<reference evidence="2" key="2">
    <citation type="journal article" date="2015" name="Data Brief">
        <title>Shoot transcriptome of the giant reed, Arundo donax.</title>
        <authorList>
            <person name="Barrero R.A."/>
            <person name="Guerrero F.D."/>
            <person name="Moolhuijzen P."/>
            <person name="Goolsby J.A."/>
            <person name="Tidwell J."/>
            <person name="Bellgard S.E."/>
            <person name="Bellgard M.I."/>
        </authorList>
    </citation>
    <scope>NUCLEOTIDE SEQUENCE</scope>
    <source>
        <tissue evidence="2">Shoot tissue taken approximately 20 cm above the soil surface</tissue>
    </source>
</reference>
<accession>A0A0A9DGJ6</accession>
<reference evidence="2" key="1">
    <citation type="submission" date="2014-09" db="EMBL/GenBank/DDBJ databases">
        <authorList>
            <person name="Magalhaes I.L.F."/>
            <person name="Oliveira U."/>
            <person name="Santos F.R."/>
            <person name="Vidigal T.H.D.A."/>
            <person name="Brescovit A.D."/>
            <person name="Santos A.J."/>
        </authorList>
    </citation>
    <scope>NUCLEOTIDE SEQUENCE</scope>
    <source>
        <tissue evidence="2">Shoot tissue taken approximately 20 cm above the soil surface</tissue>
    </source>
</reference>
<organism evidence="2">
    <name type="scientific">Arundo donax</name>
    <name type="common">Giant reed</name>
    <name type="synonym">Donax arundinaceus</name>
    <dbReference type="NCBI Taxonomy" id="35708"/>
    <lineage>
        <taxon>Eukaryota</taxon>
        <taxon>Viridiplantae</taxon>
        <taxon>Streptophyta</taxon>
        <taxon>Embryophyta</taxon>
        <taxon>Tracheophyta</taxon>
        <taxon>Spermatophyta</taxon>
        <taxon>Magnoliopsida</taxon>
        <taxon>Liliopsida</taxon>
        <taxon>Poales</taxon>
        <taxon>Poaceae</taxon>
        <taxon>PACMAD clade</taxon>
        <taxon>Arundinoideae</taxon>
        <taxon>Arundineae</taxon>
        <taxon>Arundo</taxon>
    </lineage>
</organism>
<dbReference type="AlphaFoldDB" id="A0A0A9DGJ6"/>
<name>A0A0A9DGJ6_ARUDO</name>
<sequence>MFNKRVSLTLTPKIPQPHGHNPNHKDIQMSLWCETIIRRKISTRSLVHHHKNCSKHEIRNMIWNSTCWCISNG</sequence>
<feature type="compositionally biased region" description="Polar residues" evidence="1">
    <location>
        <begin position="1"/>
        <end position="10"/>
    </location>
</feature>
<protein>
    <submittedName>
        <fullName evidence="2">Uncharacterized protein</fullName>
    </submittedName>
</protein>
<evidence type="ECO:0000313" key="2">
    <source>
        <dbReference type="EMBL" id="JAD85813.1"/>
    </source>
</evidence>
<evidence type="ECO:0000256" key="1">
    <source>
        <dbReference type="SAM" id="MobiDB-lite"/>
    </source>
</evidence>
<dbReference type="EMBL" id="GBRH01212082">
    <property type="protein sequence ID" value="JAD85813.1"/>
    <property type="molecule type" value="Transcribed_RNA"/>
</dbReference>
<feature type="region of interest" description="Disordered" evidence="1">
    <location>
        <begin position="1"/>
        <end position="23"/>
    </location>
</feature>
<proteinExistence type="predicted"/>